<organism evidence="2">
    <name type="scientific">Zea mays</name>
    <name type="common">Maize</name>
    <dbReference type="NCBI Taxonomy" id="4577"/>
    <lineage>
        <taxon>Eukaryota</taxon>
        <taxon>Viridiplantae</taxon>
        <taxon>Streptophyta</taxon>
        <taxon>Embryophyta</taxon>
        <taxon>Tracheophyta</taxon>
        <taxon>Spermatophyta</taxon>
        <taxon>Magnoliopsida</taxon>
        <taxon>Liliopsida</taxon>
        <taxon>Poales</taxon>
        <taxon>Poaceae</taxon>
        <taxon>PACMAD clade</taxon>
        <taxon>Panicoideae</taxon>
        <taxon>Andropogonodae</taxon>
        <taxon>Andropogoneae</taxon>
        <taxon>Tripsacinae</taxon>
        <taxon>Zea</taxon>
    </lineage>
</organism>
<evidence type="ECO:0000313" key="2">
    <source>
        <dbReference type="EMBL" id="ACR35274.1"/>
    </source>
</evidence>
<protein>
    <submittedName>
        <fullName evidence="2">Uncharacterized protein</fullName>
    </submittedName>
</protein>
<name>C4J274_MAIZE</name>
<evidence type="ECO:0000256" key="1">
    <source>
        <dbReference type="SAM" id="MobiDB-lite"/>
    </source>
</evidence>
<feature type="region of interest" description="Disordered" evidence="1">
    <location>
        <begin position="14"/>
        <end position="67"/>
    </location>
</feature>
<sequence>MYTVGEGPVDVHGALFAGHGGGDGQGDLRGPEIQAVRPSGDAQDELRGSEDGASARRGAASEPVEEVVDVRQGGDRLHPPLERAEDQELHPLDRLRLEHVPRVPGLQVQGRRDVGLLHLGGQGQARHGQQLCHPSLAFRKLVEREEAVQVVDGQAGSERAETVARVNLPNPVDGVRPDAEIHPPAAQPLGVVLPRHVRCLRLQETGDAFLGRHGELRAAAGLPAPRQ</sequence>
<feature type="compositionally biased region" description="Basic and acidic residues" evidence="1">
    <location>
        <begin position="44"/>
        <end position="54"/>
    </location>
</feature>
<reference evidence="2" key="1">
    <citation type="journal article" date="2009" name="PLoS Genet.">
        <title>Sequencing, mapping, and analysis of 27,455 maize full-length cDNAs.</title>
        <authorList>
            <person name="Soderlund C."/>
            <person name="Descour A."/>
            <person name="Kudrna D."/>
            <person name="Bomhoff M."/>
            <person name="Boyd L."/>
            <person name="Currie J."/>
            <person name="Angelova A."/>
            <person name="Collura K."/>
            <person name="Wissotski M."/>
            <person name="Ashley E."/>
            <person name="Morrow D."/>
            <person name="Fernandes J."/>
            <person name="Walbot V."/>
            <person name="Yu Y."/>
        </authorList>
    </citation>
    <scope>NUCLEOTIDE SEQUENCE</scope>
    <source>
        <strain evidence="2">B73</strain>
    </source>
</reference>
<dbReference type="EMBL" id="BT084921">
    <property type="protein sequence ID" value="ACR35274.1"/>
    <property type="molecule type" value="mRNA"/>
</dbReference>
<dbReference type="AlphaFoldDB" id="C4J274"/>
<accession>C4J274</accession>
<feature type="compositionally biased region" description="Gly residues" evidence="1">
    <location>
        <begin position="18"/>
        <end position="27"/>
    </location>
</feature>
<proteinExistence type="evidence at transcript level"/>
<reference evidence="2" key="2">
    <citation type="submission" date="2012-06" db="EMBL/GenBank/DDBJ databases">
        <authorList>
            <person name="Yu Y."/>
            <person name="Currie J."/>
            <person name="Lomeli R."/>
            <person name="Angelova A."/>
            <person name="Collura K."/>
            <person name="Wissotski M."/>
            <person name="Campos D."/>
            <person name="Kudrna D."/>
            <person name="Golser W."/>
            <person name="Ashely E."/>
            <person name="Descour A."/>
            <person name="Fernandes J."/>
            <person name="Soderlund C."/>
            <person name="Walbot V."/>
        </authorList>
    </citation>
    <scope>NUCLEOTIDE SEQUENCE</scope>
    <source>
        <strain evidence="2">B73</strain>
    </source>
</reference>